<dbReference type="AlphaFoldDB" id="A0AAD7JEB7"/>
<feature type="region of interest" description="Disordered" evidence="1">
    <location>
        <begin position="344"/>
        <end position="389"/>
    </location>
</feature>
<evidence type="ECO:0000313" key="4">
    <source>
        <dbReference type="Proteomes" id="UP001215598"/>
    </source>
</evidence>
<evidence type="ECO:0000256" key="1">
    <source>
        <dbReference type="SAM" id="MobiDB-lite"/>
    </source>
</evidence>
<reference evidence="3" key="1">
    <citation type="submission" date="2023-03" db="EMBL/GenBank/DDBJ databases">
        <title>Massive genome expansion in bonnet fungi (Mycena s.s.) driven by repeated elements and novel gene families across ecological guilds.</title>
        <authorList>
            <consortium name="Lawrence Berkeley National Laboratory"/>
            <person name="Harder C.B."/>
            <person name="Miyauchi S."/>
            <person name="Viragh M."/>
            <person name="Kuo A."/>
            <person name="Thoen E."/>
            <person name="Andreopoulos B."/>
            <person name="Lu D."/>
            <person name="Skrede I."/>
            <person name="Drula E."/>
            <person name="Henrissat B."/>
            <person name="Morin E."/>
            <person name="Kohler A."/>
            <person name="Barry K."/>
            <person name="LaButti K."/>
            <person name="Morin E."/>
            <person name="Salamov A."/>
            <person name="Lipzen A."/>
            <person name="Mereny Z."/>
            <person name="Hegedus B."/>
            <person name="Baldrian P."/>
            <person name="Stursova M."/>
            <person name="Weitz H."/>
            <person name="Taylor A."/>
            <person name="Grigoriev I.V."/>
            <person name="Nagy L.G."/>
            <person name="Martin F."/>
            <person name="Kauserud H."/>
        </authorList>
    </citation>
    <scope>NUCLEOTIDE SEQUENCE</scope>
    <source>
        <strain evidence="3">CBHHK182m</strain>
    </source>
</reference>
<feature type="region of interest" description="Disordered" evidence="1">
    <location>
        <begin position="319"/>
        <end position="338"/>
    </location>
</feature>
<dbReference type="InterPro" id="IPR036691">
    <property type="entry name" value="Endo/exonu/phosph_ase_sf"/>
</dbReference>
<accession>A0AAD7JEB7</accession>
<keyword evidence="3" id="KW-0540">Nuclease</keyword>
<comment type="caution">
    <text evidence="3">The sequence shown here is derived from an EMBL/GenBank/DDBJ whole genome shotgun (WGS) entry which is preliminary data.</text>
</comment>
<organism evidence="3 4">
    <name type="scientific">Mycena metata</name>
    <dbReference type="NCBI Taxonomy" id="1033252"/>
    <lineage>
        <taxon>Eukaryota</taxon>
        <taxon>Fungi</taxon>
        <taxon>Dikarya</taxon>
        <taxon>Basidiomycota</taxon>
        <taxon>Agaricomycotina</taxon>
        <taxon>Agaricomycetes</taxon>
        <taxon>Agaricomycetidae</taxon>
        <taxon>Agaricales</taxon>
        <taxon>Marasmiineae</taxon>
        <taxon>Mycenaceae</taxon>
        <taxon>Mycena</taxon>
    </lineage>
</organism>
<sequence length="569" mass="64020">MRNKEDKWPHLNRLMFDEHIGIMAVGETHLTEAQIDEIEDAAVGRKRLRIFNSIDPDHPNKGGVAVVLNRDITNTENIKVRRLIPGRAILVTIPWYDKLTLTVLAVYAPAGSAAENRAFWEELHRLWMTENLPVPDVMLGDMNIVEDAVDRLPHRTDDAGATHALADFKRILELKDGWRMTYPDTKEYTFSRGTGSHSRIDRIYVSPTLFKKCRHWDISDAAGGLTDHRLTSVNICAPGAPYIGPGRYAIPLYLMNNVTFMEYAVKTGAQIFDEEESNESENIQVRFKKFKDMVGTFAKARASLTIGALEQKKLKLQKERNGLLENKPGNTSTRETPTIEVEITRDGAERPAPPPPLTPPGEESSVASSEDEDRSQNGSEGEKTRARAMEAAKLQREINIIVSRQRARKRMTTKIRYRTEMDYITKFSVRVNKDTVPRDTLSTLTRTDTIPAQSKTRSDQMAELARDYHSDLQRDESEDDLDRKDRDIETVLAEMGNPGTAPGMQDLGKELLEEDVLQALRESASGKAAGLNGIPTEFWAKLHELYMKAKKEENGGRSAVAETAVQCCT</sequence>
<feature type="domain" description="Endonuclease/exonuclease/phosphatase" evidence="2">
    <location>
        <begin position="22"/>
        <end position="217"/>
    </location>
</feature>
<name>A0AAD7JEB7_9AGAR</name>
<feature type="compositionally biased region" description="Basic and acidic residues" evidence="1">
    <location>
        <begin position="380"/>
        <end position="389"/>
    </location>
</feature>
<dbReference type="Proteomes" id="UP001215598">
    <property type="component" value="Unassembled WGS sequence"/>
</dbReference>
<gene>
    <name evidence="3" type="ORF">B0H16DRAFT_1883929</name>
</gene>
<keyword evidence="4" id="KW-1185">Reference proteome</keyword>
<proteinExistence type="predicted"/>
<evidence type="ECO:0000313" key="3">
    <source>
        <dbReference type="EMBL" id="KAJ7763073.1"/>
    </source>
</evidence>
<keyword evidence="3" id="KW-0378">Hydrolase</keyword>
<dbReference type="GO" id="GO:0004519">
    <property type="term" value="F:endonuclease activity"/>
    <property type="evidence" value="ECO:0007669"/>
    <property type="project" value="UniProtKB-KW"/>
</dbReference>
<dbReference type="Gene3D" id="3.60.10.10">
    <property type="entry name" value="Endonuclease/exonuclease/phosphatase"/>
    <property type="match status" value="1"/>
</dbReference>
<protein>
    <submittedName>
        <fullName evidence="3">Endonuclease/exonuclease/phosphatase</fullName>
    </submittedName>
</protein>
<dbReference type="Pfam" id="PF03372">
    <property type="entry name" value="Exo_endo_phos"/>
    <property type="match status" value="1"/>
</dbReference>
<dbReference type="InterPro" id="IPR005135">
    <property type="entry name" value="Endo/exonuclease/phosphatase"/>
</dbReference>
<evidence type="ECO:0000259" key="2">
    <source>
        <dbReference type="Pfam" id="PF03372"/>
    </source>
</evidence>
<dbReference type="EMBL" id="JARKIB010000031">
    <property type="protein sequence ID" value="KAJ7763073.1"/>
    <property type="molecule type" value="Genomic_DNA"/>
</dbReference>
<dbReference type="SUPFAM" id="SSF56219">
    <property type="entry name" value="DNase I-like"/>
    <property type="match status" value="1"/>
</dbReference>
<keyword evidence="3" id="KW-0255">Endonuclease</keyword>